<gene>
    <name evidence="1" type="ORF">METZ01_LOCUS286947</name>
</gene>
<reference evidence="1" key="1">
    <citation type="submission" date="2018-05" db="EMBL/GenBank/DDBJ databases">
        <authorList>
            <person name="Lanie J.A."/>
            <person name="Ng W.-L."/>
            <person name="Kazmierczak K.M."/>
            <person name="Andrzejewski T.M."/>
            <person name="Davidsen T.M."/>
            <person name="Wayne K.J."/>
            <person name="Tettelin H."/>
            <person name="Glass J.I."/>
            <person name="Rusch D."/>
            <person name="Podicherti R."/>
            <person name="Tsui H.-C.T."/>
            <person name="Winkler M.E."/>
        </authorList>
    </citation>
    <scope>NUCLEOTIDE SEQUENCE</scope>
</reference>
<name>A0A382LDC1_9ZZZZ</name>
<accession>A0A382LDC1</accession>
<proteinExistence type="predicted"/>
<sequence length="196" mass="23167">ANFLDGPQAKTLKKVYNSKRRPDLEEFLKQFDSKKTSKLDSKETREYEDLELHFSEARIDIPNEAISKDNKAALNEWFEPRLNYSNSEDENENSKFTKKYLTLRRGILDVLDDLEEKETKLISDKVGKSSFDEELNKSAFFEGIRWLLQAHELSPEQAGKFYLTLCDYLTKPFELFSFRNLIQFPPYDDRNNEDRN</sequence>
<dbReference type="AlphaFoldDB" id="A0A382LDC1"/>
<dbReference type="EMBL" id="UINC01086020">
    <property type="protein sequence ID" value="SVC34093.1"/>
    <property type="molecule type" value="Genomic_DNA"/>
</dbReference>
<evidence type="ECO:0000313" key="1">
    <source>
        <dbReference type="EMBL" id="SVC34093.1"/>
    </source>
</evidence>
<feature type="non-terminal residue" evidence="1">
    <location>
        <position position="1"/>
    </location>
</feature>
<protein>
    <submittedName>
        <fullName evidence="1">Uncharacterized protein</fullName>
    </submittedName>
</protein>
<organism evidence="1">
    <name type="scientific">marine metagenome</name>
    <dbReference type="NCBI Taxonomy" id="408172"/>
    <lineage>
        <taxon>unclassified sequences</taxon>
        <taxon>metagenomes</taxon>
        <taxon>ecological metagenomes</taxon>
    </lineage>
</organism>